<feature type="domain" description="AMP-dependent synthetase/ligase" evidence="3">
    <location>
        <begin position="27"/>
        <end position="384"/>
    </location>
</feature>
<reference evidence="5 6" key="1">
    <citation type="journal article" date="2012" name="J. Bacteriol.">
        <title>Draft genome sequence of Streptomyces globisporus C-1027, which produces an antitumor antibiotic consisting of a nine-membered enediyne with a chromoprotein.</title>
        <authorList>
            <person name="Wang L."/>
            <person name="Wang S."/>
            <person name="He Q."/>
            <person name="Yu T."/>
            <person name="Li Q."/>
            <person name="Hong B."/>
        </authorList>
    </citation>
    <scope>NUCLEOTIDE SEQUENCE [LARGE SCALE GENOMIC DNA]</scope>
    <source>
        <strain evidence="5 6">C-1027</strain>
    </source>
</reference>
<dbReference type="PANTHER" id="PTHR43767:SF1">
    <property type="entry name" value="NONRIBOSOMAL PEPTIDE SYNTHASE PES1 (EUROFUNG)-RELATED"/>
    <property type="match status" value="1"/>
</dbReference>
<dbReference type="InterPro" id="IPR050237">
    <property type="entry name" value="ATP-dep_AMP-bd_enzyme"/>
</dbReference>
<protein>
    <submittedName>
        <fullName evidence="5">Long-chain fatty acid--CoA ligase</fullName>
    </submittedName>
</protein>
<evidence type="ECO:0000313" key="5">
    <source>
        <dbReference type="EMBL" id="ALU92540.1"/>
    </source>
</evidence>
<dbReference type="Gene3D" id="3.30.300.30">
    <property type="match status" value="1"/>
</dbReference>
<dbReference type="GO" id="GO:0016878">
    <property type="term" value="F:acid-thiol ligase activity"/>
    <property type="evidence" value="ECO:0007669"/>
    <property type="project" value="UniProtKB-ARBA"/>
</dbReference>
<dbReference type="PANTHER" id="PTHR43767">
    <property type="entry name" value="LONG-CHAIN-FATTY-ACID--COA LIGASE"/>
    <property type="match status" value="1"/>
</dbReference>
<dbReference type="InterPro" id="IPR000873">
    <property type="entry name" value="AMP-dep_synth/lig_dom"/>
</dbReference>
<feature type="domain" description="AMP-binding enzyme C-terminal" evidence="4">
    <location>
        <begin position="434"/>
        <end position="511"/>
    </location>
</feature>
<dbReference type="Pfam" id="PF13193">
    <property type="entry name" value="AMP-binding_C"/>
    <property type="match status" value="1"/>
</dbReference>
<dbReference type="GeneID" id="27781415"/>
<dbReference type="AlphaFoldDB" id="A0A0U3L810"/>
<dbReference type="Gene3D" id="3.40.50.12780">
    <property type="entry name" value="N-terminal domain of ligase-like"/>
    <property type="match status" value="1"/>
</dbReference>
<organism evidence="5 6">
    <name type="scientific">Streptomyces globisporus C-1027</name>
    <dbReference type="NCBI Taxonomy" id="1172567"/>
    <lineage>
        <taxon>Bacteria</taxon>
        <taxon>Bacillati</taxon>
        <taxon>Actinomycetota</taxon>
        <taxon>Actinomycetes</taxon>
        <taxon>Kitasatosporales</taxon>
        <taxon>Streptomycetaceae</taxon>
        <taxon>Streptomyces</taxon>
    </lineage>
</organism>
<evidence type="ECO:0000313" key="6">
    <source>
        <dbReference type="Proteomes" id="UP000064183"/>
    </source>
</evidence>
<evidence type="ECO:0000259" key="3">
    <source>
        <dbReference type="Pfam" id="PF00501"/>
    </source>
</evidence>
<dbReference type="SUPFAM" id="SSF56801">
    <property type="entry name" value="Acetyl-CoA synthetase-like"/>
    <property type="match status" value="1"/>
</dbReference>
<name>A0A0U3L810_STRGL</name>
<evidence type="ECO:0000256" key="1">
    <source>
        <dbReference type="ARBA" id="ARBA00006432"/>
    </source>
</evidence>
<comment type="similarity">
    <text evidence="1">Belongs to the ATP-dependent AMP-binding enzyme family.</text>
</comment>
<evidence type="ECO:0000259" key="4">
    <source>
        <dbReference type="Pfam" id="PF13193"/>
    </source>
</evidence>
<accession>A0A0U3L810</accession>
<dbReference type="InterPro" id="IPR045851">
    <property type="entry name" value="AMP-bd_C_sf"/>
</dbReference>
<gene>
    <name evidence="5" type="ORF">WQO_03765</name>
</gene>
<dbReference type="EMBL" id="CP013738">
    <property type="protein sequence ID" value="ALU92540.1"/>
    <property type="molecule type" value="Genomic_DNA"/>
</dbReference>
<dbReference type="InterPro" id="IPR042099">
    <property type="entry name" value="ANL_N_sf"/>
</dbReference>
<keyword evidence="2 5" id="KW-0436">Ligase</keyword>
<dbReference type="FunFam" id="3.30.300.30:FF:000008">
    <property type="entry name" value="2,3-dihydroxybenzoate-AMP ligase"/>
    <property type="match status" value="1"/>
</dbReference>
<evidence type="ECO:0000256" key="2">
    <source>
        <dbReference type="ARBA" id="ARBA00022598"/>
    </source>
</evidence>
<proteinExistence type="inferred from homology"/>
<dbReference type="RefSeq" id="WP_010056141.1">
    <property type="nucleotide sequence ID" value="NZ_CP013738.1"/>
</dbReference>
<dbReference type="NCBIfam" id="NF004837">
    <property type="entry name" value="PRK06187.1"/>
    <property type="match status" value="1"/>
</dbReference>
<dbReference type="Proteomes" id="UP000064183">
    <property type="component" value="Chromosome"/>
</dbReference>
<sequence length="530" mass="57770">MASPDSPQTGDRLHHGLTTLTDTARFHAEHRPDTPAVICGDTTLTYADLHRESDRAARALRAEGLTAGDRVAYLGKESERYYEVLFACAKTGTVLVPVNWRLTSPEVSHILQDSATRLLFLEEEFRTVVDGMPTTSPEHIVALDTDDGYTLWKATGTGVGEAYPATRDTPVAQLYTSGTTGLPKGVVLAHRSFFAIADAMAEADVDWIDWRAGDMALIGIPGFHIGGLWWATQNFNAGTTVVSMPAFDAALAVELIHRLGITTACVVPAMLRMMLTRPGVTPADFATLRKIVYGGSPISETLLEQSLAVFRCEFAQIYGLTETGNTAVCLPPAVHEPGSPLMQAAGRPYPGVRVQVIDDHGTALPPGAVGEVCLATPAHMVEYWNLSDKTAETLVDGWIRTGDAGFVDEDGYVFIRDRIKDAILVAGENVYPAEIENVLEHHPGVAEAVVVGAPDERWGEYVHAFVVPADRGGAPVRARDLHTFLTPRLAAFKLPAKYEFIDHVPRNPSGKILRRELRDRFWDNADRKVN</sequence>
<dbReference type="InterPro" id="IPR025110">
    <property type="entry name" value="AMP-bd_C"/>
</dbReference>
<dbReference type="KEGG" id="sgb:WQO_03765"/>
<dbReference type="STRING" id="1172567.WQO_03765"/>
<dbReference type="Pfam" id="PF00501">
    <property type="entry name" value="AMP-binding"/>
    <property type="match status" value="1"/>
</dbReference>